<evidence type="ECO:0000256" key="2">
    <source>
        <dbReference type="ARBA" id="ARBA00022737"/>
    </source>
</evidence>
<gene>
    <name evidence="4" type="ORF">LAZ67_19000788</name>
</gene>
<dbReference type="Proteomes" id="UP001235939">
    <property type="component" value="Chromosome 19"/>
</dbReference>
<dbReference type="PROSITE" id="PS50082">
    <property type="entry name" value="WD_REPEATS_2"/>
    <property type="match status" value="3"/>
</dbReference>
<organism evidence="4 5">
    <name type="scientific">Cordylochernes scorpioides</name>
    <dbReference type="NCBI Taxonomy" id="51811"/>
    <lineage>
        <taxon>Eukaryota</taxon>
        <taxon>Metazoa</taxon>
        <taxon>Ecdysozoa</taxon>
        <taxon>Arthropoda</taxon>
        <taxon>Chelicerata</taxon>
        <taxon>Arachnida</taxon>
        <taxon>Pseudoscorpiones</taxon>
        <taxon>Cheliferoidea</taxon>
        <taxon>Chernetidae</taxon>
        <taxon>Cordylochernes</taxon>
    </lineage>
</organism>
<evidence type="ECO:0000256" key="3">
    <source>
        <dbReference type="PROSITE-ProRule" id="PRU00221"/>
    </source>
</evidence>
<evidence type="ECO:0000256" key="1">
    <source>
        <dbReference type="ARBA" id="ARBA00022574"/>
    </source>
</evidence>
<dbReference type="InterPro" id="IPR036322">
    <property type="entry name" value="WD40_repeat_dom_sf"/>
</dbReference>
<reference evidence="4 5" key="1">
    <citation type="submission" date="2022-01" db="EMBL/GenBank/DDBJ databases">
        <title>A chromosomal length assembly of Cordylochernes scorpioides.</title>
        <authorList>
            <person name="Zeh D."/>
            <person name="Zeh J."/>
        </authorList>
    </citation>
    <scope>NUCLEOTIDE SEQUENCE [LARGE SCALE GENOMIC DNA]</scope>
    <source>
        <strain evidence="4">IN4F17</strain>
        <tissue evidence="4">Whole Body</tissue>
    </source>
</reference>
<keyword evidence="1 3" id="KW-0853">WD repeat</keyword>
<dbReference type="InterPro" id="IPR001680">
    <property type="entry name" value="WD40_rpt"/>
</dbReference>
<name>A0ABY6LHC3_9ARAC</name>
<dbReference type="InterPro" id="IPR016346">
    <property type="entry name" value="G-protein_beta_1-5"/>
</dbReference>
<dbReference type="SMART" id="SM00320">
    <property type="entry name" value="WD40"/>
    <property type="match status" value="4"/>
</dbReference>
<sequence>MPTTWVMACAYAPSGNMVACGGLDNKVTVYPLSFEEDVSSRKKPVGTHTSYMSCCLFPYSDQQILTGSGDSTCALWDVECSQLLQSFHGHGGDVMSLDLCPSETGNTFVSAGCDRQACVWDLRTGQCVQAFEGHEADINTVKFHPSGDAIATGSDDATVSHHRLLGLVAVLFLCEHRISILYTVTSVIRS</sequence>
<evidence type="ECO:0000313" key="5">
    <source>
        <dbReference type="Proteomes" id="UP001235939"/>
    </source>
</evidence>
<dbReference type="EMBL" id="CP092881">
    <property type="protein sequence ID" value="UYV80579.1"/>
    <property type="molecule type" value="Genomic_DNA"/>
</dbReference>
<dbReference type="InterPro" id="IPR015943">
    <property type="entry name" value="WD40/YVTN_repeat-like_dom_sf"/>
</dbReference>
<dbReference type="Pfam" id="PF25391">
    <property type="entry name" value="WD40_Gbeta"/>
    <property type="match status" value="1"/>
</dbReference>
<dbReference type="PROSITE" id="PS00678">
    <property type="entry name" value="WD_REPEATS_1"/>
    <property type="match status" value="1"/>
</dbReference>
<dbReference type="SUPFAM" id="SSF50978">
    <property type="entry name" value="WD40 repeat-like"/>
    <property type="match status" value="1"/>
</dbReference>
<keyword evidence="5" id="KW-1185">Reference proteome</keyword>
<keyword evidence="2" id="KW-0677">Repeat</keyword>
<dbReference type="Gene3D" id="2.130.10.10">
    <property type="entry name" value="YVTN repeat-like/Quinoprotein amine dehydrogenase"/>
    <property type="match status" value="1"/>
</dbReference>
<dbReference type="PANTHER" id="PTHR19850">
    <property type="entry name" value="GUANINE NUCLEOTIDE-BINDING PROTEIN BETA G PROTEIN BETA"/>
    <property type="match status" value="1"/>
</dbReference>
<feature type="repeat" description="WD" evidence="3">
    <location>
        <begin position="131"/>
        <end position="159"/>
    </location>
</feature>
<accession>A0ABY6LHC3</accession>
<protein>
    <submittedName>
        <fullName evidence="4">GNB5</fullName>
    </submittedName>
</protein>
<feature type="repeat" description="WD" evidence="3">
    <location>
        <begin position="45"/>
        <end position="86"/>
    </location>
</feature>
<feature type="repeat" description="WD" evidence="3">
    <location>
        <begin position="87"/>
        <end position="130"/>
    </location>
</feature>
<dbReference type="PROSITE" id="PS50294">
    <property type="entry name" value="WD_REPEATS_REGION"/>
    <property type="match status" value="2"/>
</dbReference>
<proteinExistence type="predicted"/>
<dbReference type="InterPro" id="IPR019775">
    <property type="entry name" value="WD40_repeat_CS"/>
</dbReference>
<evidence type="ECO:0000313" key="4">
    <source>
        <dbReference type="EMBL" id="UYV80579.1"/>
    </source>
</evidence>